<reference evidence="3 4" key="1">
    <citation type="submission" date="2014-02" db="EMBL/GenBank/DDBJ databases">
        <title>Draft genome sequence of Rickettsia buchneri sp. nov. ISO7T.</title>
        <authorList>
            <person name="Felsheim R.F."/>
            <person name="Kurtti T.J."/>
            <person name="Munderloh U.G."/>
        </authorList>
    </citation>
    <scope>NUCLEOTIDE SEQUENCE [LARGE SCALE GENOMIC DNA]</scope>
    <source>
        <strain evidence="3 4">ISO7</strain>
    </source>
</reference>
<organism evidence="3 4">
    <name type="scientific">Rickettsia tamurae subsp. buchneri</name>
    <dbReference type="NCBI Taxonomy" id="1462938"/>
    <lineage>
        <taxon>Bacteria</taxon>
        <taxon>Pseudomonadati</taxon>
        <taxon>Pseudomonadota</taxon>
        <taxon>Alphaproteobacteria</taxon>
        <taxon>Rickettsiales</taxon>
        <taxon>Rickettsiaceae</taxon>
        <taxon>Rickettsieae</taxon>
        <taxon>Rickettsia</taxon>
        <taxon>spotted fever group</taxon>
    </lineage>
</organism>
<evidence type="ECO:0000313" key="4">
    <source>
        <dbReference type="Proteomes" id="UP000027161"/>
    </source>
</evidence>
<keyword evidence="1" id="KW-0472">Membrane</keyword>
<comment type="caution">
    <text evidence="3">The sequence shown here is derived from an EMBL/GenBank/DDBJ whole genome shotgun (WGS) entry which is preliminary data.</text>
</comment>
<feature type="transmembrane region" description="Helical" evidence="1">
    <location>
        <begin position="87"/>
        <end position="105"/>
    </location>
</feature>
<dbReference type="AlphaFoldDB" id="A0A8E0WMQ1"/>
<evidence type="ECO:0000313" key="3">
    <source>
        <dbReference type="EMBL" id="KDO03384.1"/>
    </source>
</evidence>
<name>A0A8E0WMQ1_9RICK</name>
<protein>
    <submittedName>
        <fullName evidence="3">Uncharacterized protein</fullName>
    </submittedName>
</protein>
<feature type="transmembrane region" description="Helical" evidence="1">
    <location>
        <begin position="21"/>
        <end position="42"/>
    </location>
</feature>
<proteinExistence type="predicted"/>
<accession>A0A8E0WMQ1</accession>
<gene>
    <name evidence="3" type="ORF">REISMN_01740</name>
    <name evidence="2" type="ORF">REISMN_05300</name>
</gene>
<keyword evidence="1" id="KW-0812">Transmembrane</keyword>
<keyword evidence="1" id="KW-1133">Transmembrane helix</keyword>
<dbReference type="EMBL" id="JFKF01000114">
    <property type="protein sequence ID" value="KDO02755.1"/>
    <property type="molecule type" value="Genomic_DNA"/>
</dbReference>
<evidence type="ECO:0000313" key="2">
    <source>
        <dbReference type="EMBL" id="KDO02755.1"/>
    </source>
</evidence>
<dbReference type="EMBL" id="JFKF01000035">
    <property type="protein sequence ID" value="KDO03384.1"/>
    <property type="molecule type" value="Genomic_DNA"/>
</dbReference>
<sequence length="110" mass="11924">MKISKYLEISDSKRLNEQSSYQSITLAILMVFCCYILLPDIAWATTLEGQLDRIGGLSTGKLKTIGISGATILSSIWAVVRGNIRLAGAIVAIGIILGFYLEWIASGMKV</sequence>
<feature type="transmembrane region" description="Helical" evidence="1">
    <location>
        <begin position="62"/>
        <end position="80"/>
    </location>
</feature>
<dbReference type="Proteomes" id="UP000027161">
    <property type="component" value="Unassembled WGS sequence"/>
</dbReference>
<dbReference type="RefSeq" id="WP_037213838.1">
    <property type="nucleotide sequence ID" value="NZ_CP113531.1"/>
</dbReference>
<keyword evidence="4" id="KW-1185">Reference proteome</keyword>
<evidence type="ECO:0000256" key="1">
    <source>
        <dbReference type="SAM" id="Phobius"/>
    </source>
</evidence>